<keyword evidence="8" id="KW-1185">Reference proteome</keyword>
<evidence type="ECO:0000256" key="5">
    <source>
        <dbReference type="HAMAP-Rule" id="MF_00199"/>
    </source>
</evidence>
<comment type="similarity">
    <text evidence="2 5">Belongs to the Ap4A hydrolase family.</text>
</comment>
<dbReference type="PIRSF" id="PIRSF000903">
    <property type="entry name" value="B5n-ttraPtase_sm"/>
    <property type="match status" value="1"/>
</dbReference>
<dbReference type="NCBIfam" id="NF001204">
    <property type="entry name" value="PRK00166.1"/>
    <property type="match status" value="1"/>
</dbReference>
<name>A0A840RWU5_9BURK</name>
<comment type="caution">
    <text evidence="7">The sequence shown here is derived from an EMBL/GenBank/DDBJ whole genome shotgun (WGS) entry which is preliminary data.</text>
</comment>
<dbReference type="RefSeq" id="WP_168055669.1">
    <property type="nucleotide sequence ID" value="NZ_JAAOZT010000007.1"/>
</dbReference>
<proteinExistence type="inferred from homology"/>
<evidence type="ECO:0000256" key="1">
    <source>
        <dbReference type="ARBA" id="ARBA00003413"/>
    </source>
</evidence>
<keyword evidence="3 5" id="KW-0378">Hydrolase</keyword>
<dbReference type="AlphaFoldDB" id="A0A840RWU5"/>
<organism evidence="7 8">
    <name type="scientific">Glaciimonas immobilis</name>
    <dbReference type="NCBI Taxonomy" id="728004"/>
    <lineage>
        <taxon>Bacteria</taxon>
        <taxon>Pseudomonadati</taxon>
        <taxon>Pseudomonadota</taxon>
        <taxon>Betaproteobacteria</taxon>
        <taxon>Burkholderiales</taxon>
        <taxon>Oxalobacteraceae</taxon>
        <taxon>Glaciimonas</taxon>
    </lineage>
</organism>
<dbReference type="GO" id="GO:0008803">
    <property type="term" value="F:bis(5'-nucleosyl)-tetraphosphatase (symmetrical) activity"/>
    <property type="evidence" value="ECO:0007669"/>
    <property type="project" value="UniProtKB-UniRule"/>
</dbReference>
<evidence type="ECO:0000256" key="2">
    <source>
        <dbReference type="ARBA" id="ARBA00005419"/>
    </source>
</evidence>
<dbReference type="CDD" id="cd07422">
    <property type="entry name" value="MPP_ApaH"/>
    <property type="match status" value="1"/>
</dbReference>
<dbReference type="NCBIfam" id="TIGR00668">
    <property type="entry name" value="apaH"/>
    <property type="match status" value="1"/>
</dbReference>
<dbReference type="Gene3D" id="3.60.21.10">
    <property type="match status" value="1"/>
</dbReference>
<dbReference type="HAMAP" id="MF_00199">
    <property type="entry name" value="ApaH"/>
    <property type="match status" value="1"/>
</dbReference>
<dbReference type="EMBL" id="JACHHQ010000005">
    <property type="protein sequence ID" value="MBB5200889.1"/>
    <property type="molecule type" value="Genomic_DNA"/>
</dbReference>
<comment type="catalytic activity">
    <reaction evidence="4 5">
        <text>P(1),P(4)-bis(5'-adenosyl) tetraphosphate + H2O = 2 ADP + 2 H(+)</text>
        <dbReference type="Rhea" id="RHEA:24252"/>
        <dbReference type="ChEBI" id="CHEBI:15377"/>
        <dbReference type="ChEBI" id="CHEBI:15378"/>
        <dbReference type="ChEBI" id="CHEBI:58141"/>
        <dbReference type="ChEBI" id="CHEBI:456216"/>
        <dbReference type="EC" id="3.6.1.41"/>
    </reaction>
</comment>
<gene>
    <name evidence="5" type="primary">apaH</name>
    <name evidence="7" type="ORF">HNR39_002731</name>
</gene>
<dbReference type="EC" id="3.6.1.41" evidence="5"/>
<dbReference type="InterPro" id="IPR004843">
    <property type="entry name" value="Calcineurin-like_PHP"/>
</dbReference>
<evidence type="ECO:0000256" key="3">
    <source>
        <dbReference type="ARBA" id="ARBA00022801"/>
    </source>
</evidence>
<reference evidence="7 8" key="1">
    <citation type="submission" date="2020-08" db="EMBL/GenBank/DDBJ databases">
        <title>Genomic Encyclopedia of Type Strains, Phase IV (KMG-IV): sequencing the most valuable type-strain genomes for metagenomic binning, comparative biology and taxonomic classification.</title>
        <authorList>
            <person name="Goeker M."/>
        </authorList>
    </citation>
    <scope>NUCLEOTIDE SEQUENCE [LARGE SCALE GENOMIC DNA]</scope>
    <source>
        <strain evidence="7 8">DSM 23240</strain>
    </source>
</reference>
<dbReference type="PANTHER" id="PTHR40942">
    <property type="match status" value="1"/>
</dbReference>
<protein>
    <recommendedName>
        <fullName evidence="5">Bis(5'-nucleosyl)-tetraphosphatase, symmetrical</fullName>
        <ecNumber evidence="5">3.6.1.41</ecNumber>
    </recommendedName>
    <alternativeName>
        <fullName evidence="5">Ap4A hydrolase</fullName>
    </alternativeName>
    <alternativeName>
        <fullName evidence="5">Diadenosine 5',5'''-P1,P4-tetraphosphate pyrophosphohydrolase</fullName>
    </alternativeName>
    <alternativeName>
        <fullName evidence="5">Diadenosine tetraphosphatase</fullName>
    </alternativeName>
</protein>
<evidence type="ECO:0000256" key="4">
    <source>
        <dbReference type="ARBA" id="ARBA00049417"/>
    </source>
</evidence>
<dbReference type="PANTHER" id="PTHR40942:SF4">
    <property type="entry name" value="CYTOCHROME C5"/>
    <property type="match status" value="1"/>
</dbReference>
<sequence>MSNNYADIYAIGDLQGCYQSLLALLAKIDAVTPQAKLIFVGDLVNRGPGSLATLRLIRSLGERAQSVLGNHDLHLLAAAHGIRKLHRQDTLAQVLEAPDREELLEWLRHRPLALFEDDHLLLHAGALPQWSASRTVELAHEVESVLRGPNWVAFLREMYGNEPTRWDETLEGNARLRCIVNALTRLRFCTADGTMEFAAKESAGMALPGYVPWFDAPARQTAAVTVVFGHWSTLGLTLKSNLIGLDTGCVWGGKLTAVRLRDRALFQVSCPQAQKPG</sequence>
<accession>A0A840RWU5</accession>
<feature type="domain" description="Calcineurin-like phosphoesterase" evidence="6">
    <location>
        <begin position="8"/>
        <end position="142"/>
    </location>
</feature>
<evidence type="ECO:0000313" key="8">
    <source>
        <dbReference type="Proteomes" id="UP000571084"/>
    </source>
</evidence>
<dbReference type="Pfam" id="PF00149">
    <property type="entry name" value="Metallophos"/>
    <property type="match status" value="1"/>
</dbReference>
<evidence type="ECO:0000313" key="7">
    <source>
        <dbReference type="EMBL" id="MBB5200889.1"/>
    </source>
</evidence>
<dbReference type="Proteomes" id="UP000571084">
    <property type="component" value="Unassembled WGS sequence"/>
</dbReference>
<dbReference type="SUPFAM" id="SSF56300">
    <property type="entry name" value="Metallo-dependent phosphatases"/>
    <property type="match status" value="1"/>
</dbReference>
<comment type="function">
    <text evidence="1 5">Hydrolyzes diadenosine 5',5'''-P1,P4-tetraphosphate to yield ADP.</text>
</comment>
<evidence type="ECO:0000259" key="6">
    <source>
        <dbReference type="Pfam" id="PF00149"/>
    </source>
</evidence>
<dbReference type="InterPro" id="IPR029052">
    <property type="entry name" value="Metallo-depent_PP-like"/>
</dbReference>
<dbReference type="InterPro" id="IPR004617">
    <property type="entry name" value="ApaH"/>
</dbReference>